<dbReference type="STRING" id="104102.AtDm6_0846"/>
<dbReference type="RefSeq" id="WP_052051188.1">
    <property type="nucleotide sequence ID" value="NZ_JAUYUW010000001.1"/>
</dbReference>
<dbReference type="PATRIC" id="fig|104102.7.peg.836"/>
<dbReference type="AlphaFoldDB" id="A0A094YT19"/>
<evidence type="ECO:0000313" key="8">
    <source>
        <dbReference type="EMBL" id="KGB25165.1"/>
    </source>
</evidence>
<dbReference type="GO" id="GO:0009055">
    <property type="term" value="F:electron transfer activity"/>
    <property type="evidence" value="ECO:0007669"/>
    <property type="project" value="InterPro"/>
</dbReference>
<dbReference type="GeneID" id="89477711"/>
<feature type="region of interest" description="Disordered" evidence="5">
    <location>
        <begin position="157"/>
        <end position="176"/>
    </location>
</feature>
<dbReference type="SUPFAM" id="SSF46626">
    <property type="entry name" value="Cytochrome c"/>
    <property type="match status" value="1"/>
</dbReference>
<evidence type="ECO:0000259" key="7">
    <source>
        <dbReference type="PROSITE" id="PS51007"/>
    </source>
</evidence>
<dbReference type="PROSITE" id="PS51007">
    <property type="entry name" value="CYTC"/>
    <property type="match status" value="1"/>
</dbReference>
<organism evidence="8 9">
    <name type="scientific">Acetobacter tropicalis</name>
    <dbReference type="NCBI Taxonomy" id="104102"/>
    <lineage>
        <taxon>Bacteria</taxon>
        <taxon>Pseudomonadati</taxon>
        <taxon>Pseudomonadota</taxon>
        <taxon>Alphaproteobacteria</taxon>
        <taxon>Acetobacterales</taxon>
        <taxon>Acetobacteraceae</taxon>
        <taxon>Acetobacter</taxon>
    </lineage>
</organism>
<protein>
    <submittedName>
        <fullName evidence="8">Cytochrome c, class I</fullName>
    </submittedName>
</protein>
<keyword evidence="1 4" id="KW-0349">Heme</keyword>
<evidence type="ECO:0000256" key="2">
    <source>
        <dbReference type="ARBA" id="ARBA00022723"/>
    </source>
</evidence>
<dbReference type="Gene3D" id="1.10.760.10">
    <property type="entry name" value="Cytochrome c-like domain"/>
    <property type="match status" value="1"/>
</dbReference>
<keyword evidence="9" id="KW-1185">Reference proteome</keyword>
<evidence type="ECO:0000256" key="4">
    <source>
        <dbReference type="PROSITE-ProRule" id="PRU00433"/>
    </source>
</evidence>
<feature type="domain" description="Cytochrome c" evidence="7">
    <location>
        <begin position="55"/>
        <end position="133"/>
    </location>
</feature>
<feature type="chain" id="PRO_5001912294" evidence="6">
    <location>
        <begin position="33"/>
        <end position="176"/>
    </location>
</feature>
<dbReference type="InterPro" id="IPR036909">
    <property type="entry name" value="Cyt_c-like_dom_sf"/>
</dbReference>
<proteinExistence type="predicted"/>
<keyword evidence="6" id="KW-0732">Signal</keyword>
<sequence length="176" mass="17990">MRMMEKMRPALFGVLGLTALAAGTMNMGCAQAAPHGARVKSSSSAGLPAASYTAEQADRGAETYKEACAVCHGPALGGAFDAPPLKGRFVANWSDGPLSDLFTYMSGAMPLSSPGALSAEDNADILAFLLRENGVAAGKTALPTTAAALGKVRFPKVDVQKQPPLAPETTPGTAPR</sequence>
<evidence type="ECO:0000256" key="3">
    <source>
        <dbReference type="ARBA" id="ARBA00023004"/>
    </source>
</evidence>
<evidence type="ECO:0000256" key="5">
    <source>
        <dbReference type="SAM" id="MobiDB-lite"/>
    </source>
</evidence>
<dbReference type="GO" id="GO:0046872">
    <property type="term" value="F:metal ion binding"/>
    <property type="evidence" value="ECO:0007669"/>
    <property type="project" value="UniProtKB-KW"/>
</dbReference>
<evidence type="ECO:0000313" key="9">
    <source>
        <dbReference type="Proteomes" id="UP000029448"/>
    </source>
</evidence>
<dbReference type="InterPro" id="IPR009056">
    <property type="entry name" value="Cyt_c-like_dom"/>
</dbReference>
<dbReference type="Pfam" id="PF13442">
    <property type="entry name" value="Cytochrome_CBB3"/>
    <property type="match status" value="1"/>
</dbReference>
<name>A0A094YT19_9PROT</name>
<gene>
    <name evidence="8" type="ORF">AtDm6_0846</name>
</gene>
<evidence type="ECO:0000256" key="6">
    <source>
        <dbReference type="SAM" id="SignalP"/>
    </source>
</evidence>
<accession>A0A094YT19</accession>
<feature type="signal peptide" evidence="6">
    <location>
        <begin position="1"/>
        <end position="32"/>
    </location>
</feature>
<comment type="caution">
    <text evidence="8">The sequence shown here is derived from an EMBL/GenBank/DDBJ whole genome shotgun (WGS) entry which is preliminary data.</text>
</comment>
<dbReference type="Proteomes" id="UP000029448">
    <property type="component" value="Unassembled WGS sequence"/>
</dbReference>
<keyword evidence="3 4" id="KW-0408">Iron</keyword>
<reference evidence="8 9" key="1">
    <citation type="submission" date="2014-06" db="EMBL/GenBank/DDBJ databases">
        <title>Functional and comparative genomic analyses of the Drosophila gut microbiota identify candidate symbiosis factors.</title>
        <authorList>
            <person name="Newell P.D."/>
            <person name="Chaston J.M."/>
            <person name="Douglas A.E."/>
        </authorList>
    </citation>
    <scope>NUCLEOTIDE SEQUENCE [LARGE SCALE GENOMIC DNA]</scope>
    <source>
        <strain evidence="8 9">DmCS_006</strain>
    </source>
</reference>
<keyword evidence="2 4" id="KW-0479">Metal-binding</keyword>
<dbReference type="GO" id="GO:0020037">
    <property type="term" value="F:heme binding"/>
    <property type="evidence" value="ECO:0007669"/>
    <property type="project" value="InterPro"/>
</dbReference>
<dbReference type="EMBL" id="JOKM01000021">
    <property type="protein sequence ID" value="KGB25165.1"/>
    <property type="molecule type" value="Genomic_DNA"/>
</dbReference>
<evidence type="ECO:0000256" key="1">
    <source>
        <dbReference type="ARBA" id="ARBA00022617"/>
    </source>
</evidence>